<dbReference type="GO" id="GO:0008173">
    <property type="term" value="F:RNA methyltransferase activity"/>
    <property type="evidence" value="ECO:0007669"/>
    <property type="project" value="InterPro"/>
</dbReference>
<evidence type="ECO:0000256" key="1">
    <source>
        <dbReference type="ARBA" id="ARBA00022603"/>
    </source>
</evidence>
<dbReference type="InterPro" id="IPR054728">
    <property type="entry name" value="RsmB-like_ferredoxin"/>
</dbReference>
<dbReference type="PRINTS" id="PR02008">
    <property type="entry name" value="RCMTFAMILY"/>
</dbReference>
<dbReference type="eggNOG" id="COG0144">
    <property type="taxonomic scope" value="Bacteria"/>
</dbReference>
<evidence type="ECO:0000259" key="6">
    <source>
        <dbReference type="PROSITE" id="PS51686"/>
    </source>
</evidence>
<evidence type="ECO:0000256" key="5">
    <source>
        <dbReference type="PROSITE-ProRule" id="PRU01023"/>
    </source>
</evidence>
<comment type="caution">
    <text evidence="7">The sequence shown here is derived from an EMBL/GenBank/DDBJ whole genome shotgun (WGS) entry which is preliminary data.</text>
</comment>
<dbReference type="STRING" id="631454.N177_3487"/>
<keyword evidence="3 5" id="KW-0949">S-adenosyl-L-methionine</keyword>
<proteinExistence type="inferred from homology"/>
<dbReference type="InterPro" id="IPR001678">
    <property type="entry name" value="MeTrfase_RsmB-F_NOP2_dom"/>
</dbReference>
<dbReference type="AlphaFoldDB" id="V4RDI3"/>
<organism evidence="7 8">
    <name type="scientific">Lutibaculum baratangense AMV1</name>
    <dbReference type="NCBI Taxonomy" id="631454"/>
    <lineage>
        <taxon>Bacteria</taxon>
        <taxon>Pseudomonadati</taxon>
        <taxon>Pseudomonadota</taxon>
        <taxon>Alphaproteobacteria</taxon>
        <taxon>Hyphomicrobiales</taxon>
        <taxon>Tepidamorphaceae</taxon>
        <taxon>Lutibaculum</taxon>
    </lineage>
</organism>
<reference evidence="7 8" key="1">
    <citation type="journal article" date="2014" name="Genome Announc.">
        <title>Draft Genome Sequence of Lutibaculum baratangense Strain AMV1T, Isolated from a Mud Volcano in Andamans, India.</title>
        <authorList>
            <person name="Singh A."/>
            <person name="Sreenivas A."/>
            <person name="Sathyanarayana Reddy G."/>
            <person name="Pinnaka A.K."/>
            <person name="Shivaji S."/>
        </authorList>
    </citation>
    <scope>NUCLEOTIDE SEQUENCE [LARGE SCALE GENOMIC DNA]</scope>
    <source>
        <strain evidence="7 8">AMV1</strain>
    </source>
</reference>
<dbReference type="OrthoDB" id="9810297at2"/>
<keyword evidence="4 5" id="KW-0694">RNA-binding</keyword>
<keyword evidence="1 5" id="KW-0489">Methyltransferase</keyword>
<dbReference type="PANTHER" id="PTHR22807:SF53">
    <property type="entry name" value="RIBOSOMAL RNA SMALL SUBUNIT METHYLTRANSFERASE B-RELATED"/>
    <property type="match status" value="1"/>
</dbReference>
<dbReference type="InterPro" id="IPR049560">
    <property type="entry name" value="MeTrfase_RsmB-F_NOP2_cat"/>
</dbReference>
<dbReference type="SUPFAM" id="SSF53335">
    <property type="entry name" value="S-adenosyl-L-methionine-dependent methyltransferases"/>
    <property type="match status" value="1"/>
</dbReference>
<feature type="binding site" evidence="5">
    <location>
        <position position="308"/>
    </location>
    <ligand>
        <name>S-adenosyl-L-methionine</name>
        <dbReference type="ChEBI" id="CHEBI:59789"/>
    </ligand>
</feature>
<dbReference type="CDD" id="cd02440">
    <property type="entry name" value="AdoMet_MTases"/>
    <property type="match status" value="1"/>
</dbReference>
<name>V4RDI3_9HYPH</name>
<comment type="caution">
    <text evidence="5">Lacks conserved residue(s) required for the propagation of feature annotation.</text>
</comment>
<protein>
    <submittedName>
        <fullName evidence="7">Sun protein</fullName>
    </submittedName>
</protein>
<dbReference type="RefSeq" id="WP_023433605.1">
    <property type="nucleotide sequence ID" value="NZ_AWXZ01000039.1"/>
</dbReference>
<dbReference type="EMBL" id="AWXZ01000039">
    <property type="protein sequence ID" value="ESR23419.1"/>
    <property type="molecule type" value="Genomic_DNA"/>
</dbReference>
<dbReference type="PROSITE" id="PS51686">
    <property type="entry name" value="SAM_MT_RSMB_NOP"/>
    <property type="match status" value="1"/>
</dbReference>
<comment type="similarity">
    <text evidence="5">Belongs to the class I-like SAM-binding methyltransferase superfamily. RsmB/NOP family.</text>
</comment>
<evidence type="ECO:0000313" key="8">
    <source>
        <dbReference type="Proteomes" id="UP000017819"/>
    </source>
</evidence>
<feature type="active site" description="Nucleophile" evidence="5">
    <location>
        <position position="362"/>
    </location>
</feature>
<dbReference type="PATRIC" id="fig|631454.5.peg.3447"/>
<dbReference type="GO" id="GO:0001510">
    <property type="term" value="P:RNA methylation"/>
    <property type="evidence" value="ECO:0007669"/>
    <property type="project" value="InterPro"/>
</dbReference>
<dbReference type="PANTHER" id="PTHR22807">
    <property type="entry name" value="NOP2 YEAST -RELATED NOL1/NOP2/FMU SUN DOMAIN-CONTAINING"/>
    <property type="match status" value="1"/>
</dbReference>
<dbReference type="Gene3D" id="3.40.50.150">
    <property type="entry name" value="Vaccinia Virus protein VP39"/>
    <property type="match status" value="1"/>
</dbReference>
<dbReference type="Proteomes" id="UP000017819">
    <property type="component" value="Unassembled WGS sequence"/>
</dbReference>
<dbReference type="Pfam" id="PF01189">
    <property type="entry name" value="Methyltr_RsmB-F"/>
    <property type="match status" value="1"/>
</dbReference>
<dbReference type="InterPro" id="IPR023267">
    <property type="entry name" value="RCMT"/>
</dbReference>
<feature type="binding site" evidence="5">
    <location>
        <position position="263"/>
    </location>
    <ligand>
        <name>S-adenosyl-L-methionine</name>
        <dbReference type="ChEBI" id="CHEBI:59789"/>
    </ligand>
</feature>
<dbReference type="InterPro" id="IPR029063">
    <property type="entry name" value="SAM-dependent_MTases_sf"/>
</dbReference>
<evidence type="ECO:0000313" key="7">
    <source>
        <dbReference type="EMBL" id="ESR23419.1"/>
    </source>
</evidence>
<feature type="domain" description="SAM-dependent MTase RsmB/NOP-type" evidence="6">
    <location>
        <begin position="145"/>
        <end position="427"/>
    </location>
</feature>
<keyword evidence="8" id="KW-1185">Reference proteome</keyword>
<evidence type="ECO:0000256" key="4">
    <source>
        <dbReference type="ARBA" id="ARBA00022884"/>
    </source>
</evidence>
<keyword evidence="2 5" id="KW-0808">Transferase</keyword>
<sequence length="428" mass="45833">MRHGGIIAAAIEVLQDIETRHRPATLALKDWGLSHRFAGSGDRTAIGNLVFDALRHRSSISWRMGSDQARALAIGAHRFVWGSEVDEIERLFTSDPHAPAALSEEERARLEIGDLAGAPPAVMGDYPAWLDRELRDVFGDDLVPQMAALAARAPIDLRVNTLKADRAKVIKALGRLPVEETPHSPVGLRIAAGEGAARAPNVQADMSFKKGWFEIQDEGSQLAALLTGATAGEQVADICAGGGGKTLAMAAAMQGKGQVHAWDADRNRLGDIHERVQRAAARNVQIIGGGDAALLAPLEGRMDLVLVDAPCSGTGTWRRRPDAKWRLTEKSLDDRRRDQREALAALAAPLVRPGGRIAYVTCSVLPSENDGAIEAFLEGHPGFGVRADLLERLPALNGVALPARHGLLLTPLVAGTDGFYVSVLERRA</sequence>
<evidence type="ECO:0000256" key="3">
    <source>
        <dbReference type="ARBA" id="ARBA00022691"/>
    </source>
</evidence>
<evidence type="ECO:0000256" key="2">
    <source>
        <dbReference type="ARBA" id="ARBA00022679"/>
    </source>
</evidence>
<dbReference type="Pfam" id="PF22458">
    <property type="entry name" value="RsmF-B_ferredox"/>
    <property type="match status" value="1"/>
</dbReference>
<gene>
    <name evidence="7" type="ORF">N177_3487</name>
</gene>
<dbReference type="GO" id="GO:0003723">
    <property type="term" value="F:RNA binding"/>
    <property type="evidence" value="ECO:0007669"/>
    <property type="project" value="UniProtKB-UniRule"/>
</dbReference>
<accession>V4RDI3</accession>